<dbReference type="InterPro" id="IPR012677">
    <property type="entry name" value="Nucleotide-bd_a/b_plait_sf"/>
</dbReference>
<dbReference type="PANTHER" id="PTHR48039:SF5">
    <property type="entry name" value="RNA-BINDING PROTEIN 28"/>
    <property type="match status" value="1"/>
</dbReference>
<dbReference type="PROSITE" id="PS50102">
    <property type="entry name" value="RRM"/>
    <property type="match status" value="2"/>
</dbReference>
<dbReference type="InterPro" id="IPR035979">
    <property type="entry name" value="RBD_domain_sf"/>
</dbReference>
<feature type="domain" description="RRM" evidence="7">
    <location>
        <begin position="352"/>
        <end position="443"/>
    </location>
</feature>
<evidence type="ECO:0000256" key="3">
    <source>
        <dbReference type="ARBA" id="ARBA00022884"/>
    </source>
</evidence>
<evidence type="ECO:0000256" key="6">
    <source>
        <dbReference type="SAM" id="MobiDB-lite"/>
    </source>
</evidence>
<feature type="region of interest" description="Disordered" evidence="6">
    <location>
        <begin position="168"/>
        <end position="227"/>
    </location>
</feature>
<dbReference type="InterPro" id="IPR051945">
    <property type="entry name" value="RRM_MRD1_RNA_proc_ribogen"/>
</dbReference>
<keyword evidence="9" id="KW-1185">Reference proteome</keyword>
<proteinExistence type="predicted"/>
<dbReference type="CDD" id="cd12416">
    <property type="entry name" value="RRM4_RBM28_like"/>
    <property type="match status" value="1"/>
</dbReference>
<accession>A0AAD9WLZ2</accession>
<sequence length="446" mass="50113">MDASAVLYASVKSACASVAKLHQKIVKGEIVWARQLSGQGSKTQMWKLIVRNIPFKAKANDIKELFSSVGFVWNVFIPMNPDARLSKGFEFVKFTCKRDAENAIKKFNGQMFNKRPIAVDCAVPKKIYSSGAAAGVASEDDDINLSEKEDIDFDEEADIARKVLKKFTSSSTGSPSDDSALPNSNKDQDIDETVNVENKLSNESEKVINVSEPEKSSKSKSTTLKQRRPRGTGFLKFKTIEAANAAVSAANDASGFGIILKGRQLTVFKALDKKSAHDKALEKTKVEDHDLRSLYLAKLRVHQLLLVFLMWICQNENANLYTTDCNAVKIYCRLNENKLTKLQSQNFHVSRIRLVIYNIPKSMTERELRKLCIDAVISQASEQTPFIRQLKFLKNLKNGKVDTKNYSRAVAFVEFTEHEHSLVALRVLNNNPGNTFRFQVMVQIFL</sequence>
<evidence type="ECO:0000313" key="9">
    <source>
        <dbReference type="Proteomes" id="UP001280121"/>
    </source>
</evidence>
<dbReference type="CDD" id="cd12414">
    <property type="entry name" value="RRM2_RBM28_like"/>
    <property type="match status" value="1"/>
</dbReference>
<dbReference type="Proteomes" id="UP001280121">
    <property type="component" value="Unassembled WGS sequence"/>
</dbReference>
<dbReference type="SUPFAM" id="SSF54928">
    <property type="entry name" value="RNA-binding domain, RBD"/>
    <property type="match status" value="2"/>
</dbReference>
<dbReference type="SMART" id="SM00360">
    <property type="entry name" value="RRM"/>
    <property type="match status" value="3"/>
</dbReference>
<dbReference type="Pfam" id="PF00076">
    <property type="entry name" value="RRM_1"/>
    <property type="match status" value="1"/>
</dbReference>
<keyword evidence="3 5" id="KW-0694">RNA-binding</keyword>
<keyword evidence="2" id="KW-0677">Repeat</keyword>
<evidence type="ECO:0000256" key="5">
    <source>
        <dbReference type="PROSITE-ProRule" id="PRU00176"/>
    </source>
</evidence>
<protein>
    <recommendedName>
        <fullName evidence="7">RRM domain-containing protein</fullName>
    </recommendedName>
</protein>
<dbReference type="InterPro" id="IPR000504">
    <property type="entry name" value="RRM_dom"/>
</dbReference>
<dbReference type="GO" id="GO:0003729">
    <property type="term" value="F:mRNA binding"/>
    <property type="evidence" value="ECO:0007669"/>
    <property type="project" value="TreeGrafter"/>
</dbReference>
<evidence type="ECO:0000259" key="7">
    <source>
        <dbReference type="PROSITE" id="PS50102"/>
    </source>
</evidence>
<evidence type="ECO:0000256" key="1">
    <source>
        <dbReference type="ARBA" id="ARBA00004123"/>
    </source>
</evidence>
<dbReference type="Gene3D" id="3.30.70.330">
    <property type="match status" value="3"/>
</dbReference>
<name>A0AAD9WLZ2_9ROSI</name>
<feature type="compositionally biased region" description="Basic and acidic residues" evidence="6">
    <location>
        <begin position="200"/>
        <end position="217"/>
    </location>
</feature>
<comment type="caution">
    <text evidence="8">The sequence shown here is derived from an EMBL/GenBank/DDBJ whole genome shotgun (WGS) entry which is preliminary data.</text>
</comment>
<evidence type="ECO:0000256" key="4">
    <source>
        <dbReference type="ARBA" id="ARBA00023242"/>
    </source>
</evidence>
<organism evidence="8 9">
    <name type="scientific">Dipteronia dyeriana</name>
    <dbReference type="NCBI Taxonomy" id="168575"/>
    <lineage>
        <taxon>Eukaryota</taxon>
        <taxon>Viridiplantae</taxon>
        <taxon>Streptophyta</taxon>
        <taxon>Embryophyta</taxon>
        <taxon>Tracheophyta</taxon>
        <taxon>Spermatophyta</taxon>
        <taxon>Magnoliopsida</taxon>
        <taxon>eudicotyledons</taxon>
        <taxon>Gunneridae</taxon>
        <taxon>Pentapetalae</taxon>
        <taxon>rosids</taxon>
        <taxon>malvids</taxon>
        <taxon>Sapindales</taxon>
        <taxon>Sapindaceae</taxon>
        <taxon>Hippocastanoideae</taxon>
        <taxon>Acereae</taxon>
        <taxon>Dipteronia</taxon>
    </lineage>
</organism>
<comment type="subcellular location">
    <subcellularLocation>
        <location evidence="1">Nucleus</location>
    </subcellularLocation>
</comment>
<dbReference type="EMBL" id="JANJYI010000009">
    <property type="protein sequence ID" value="KAK2634833.1"/>
    <property type="molecule type" value="Genomic_DNA"/>
</dbReference>
<dbReference type="GO" id="GO:0005634">
    <property type="term" value="C:nucleus"/>
    <property type="evidence" value="ECO:0007669"/>
    <property type="project" value="UniProtKB-SubCell"/>
</dbReference>
<feature type="domain" description="RRM" evidence="7">
    <location>
        <begin position="46"/>
        <end position="124"/>
    </location>
</feature>
<reference evidence="8" key="1">
    <citation type="journal article" date="2023" name="Plant J.">
        <title>Genome sequences and population genomics provide insights into the demographic history, inbreeding, and mutation load of two 'living fossil' tree species of Dipteronia.</title>
        <authorList>
            <person name="Feng Y."/>
            <person name="Comes H.P."/>
            <person name="Chen J."/>
            <person name="Zhu S."/>
            <person name="Lu R."/>
            <person name="Zhang X."/>
            <person name="Li P."/>
            <person name="Qiu J."/>
            <person name="Olsen K.M."/>
            <person name="Qiu Y."/>
        </authorList>
    </citation>
    <scope>NUCLEOTIDE SEQUENCE</scope>
    <source>
        <strain evidence="8">KIB01</strain>
    </source>
</reference>
<dbReference type="FunFam" id="3.30.70.330:FF:000182">
    <property type="entry name" value="RNA-binding motif protein 28"/>
    <property type="match status" value="1"/>
</dbReference>
<dbReference type="PANTHER" id="PTHR48039">
    <property type="entry name" value="RNA-BINDING MOTIF PROTEIN 14B"/>
    <property type="match status" value="1"/>
</dbReference>
<dbReference type="AlphaFoldDB" id="A0AAD9WLZ2"/>
<feature type="compositionally biased region" description="Low complexity" evidence="6">
    <location>
        <begin position="168"/>
        <end position="179"/>
    </location>
</feature>
<evidence type="ECO:0000256" key="2">
    <source>
        <dbReference type="ARBA" id="ARBA00022737"/>
    </source>
</evidence>
<gene>
    <name evidence="8" type="ORF">Ddye_029625</name>
</gene>
<evidence type="ECO:0000313" key="8">
    <source>
        <dbReference type="EMBL" id="KAK2634833.1"/>
    </source>
</evidence>
<keyword evidence="4" id="KW-0539">Nucleus</keyword>